<dbReference type="AlphaFoldDB" id="A0A1H6RYW7"/>
<dbReference type="Proteomes" id="UP000198564">
    <property type="component" value="Unassembled WGS sequence"/>
</dbReference>
<dbReference type="NCBIfam" id="TIGR04416">
    <property type="entry name" value="group_II_RT_mat"/>
    <property type="match status" value="1"/>
</dbReference>
<dbReference type="GO" id="GO:0003964">
    <property type="term" value="F:RNA-directed DNA polymerase activity"/>
    <property type="evidence" value="ECO:0007669"/>
    <property type="project" value="UniProtKB-KW"/>
</dbReference>
<dbReference type="SUPFAM" id="SSF56672">
    <property type="entry name" value="DNA/RNA polymerases"/>
    <property type="match status" value="1"/>
</dbReference>
<evidence type="ECO:0000313" key="3">
    <source>
        <dbReference type="EMBL" id="SEI60839.1"/>
    </source>
</evidence>
<dbReference type="PANTHER" id="PTHR34047">
    <property type="entry name" value="NUCLEAR INTRON MATURASE 1, MITOCHONDRIAL-RELATED"/>
    <property type="match status" value="1"/>
</dbReference>
<dbReference type="InterPro" id="IPR013597">
    <property type="entry name" value="Mat_intron_G2"/>
</dbReference>
<gene>
    <name evidence="3" type="ORF">SAMN04488113_10550</name>
</gene>
<dbReference type="STRING" id="1130080.SAMN04488113_10550"/>
<reference evidence="4" key="1">
    <citation type="submission" date="2016-10" db="EMBL/GenBank/DDBJ databases">
        <authorList>
            <person name="Varghese N."/>
            <person name="Submissions S."/>
        </authorList>
    </citation>
    <scope>NUCLEOTIDE SEQUENCE [LARGE SCALE GENOMIC DNA]</scope>
    <source>
        <strain evidence="4">DSM 25751</strain>
    </source>
</reference>
<evidence type="ECO:0000256" key="1">
    <source>
        <dbReference type="ARBA" id="ARBA00022457"/>
    </source>
</evidence>
<evidence type="ECO:0000259" key="2">
    <source>
        <dbReference type="PROSITE" id="PS50878"/>
    </source>
</evidence>
<keyword evidence="1" id="KW-0515">Mutator protein</keyword>
<dbReference type="EMBL" id="FNYW01000005">
    <property type="protein sequence ID" value="SEI60839.1"/>
    <property type="molecule type" value="Genomic_DNA"/>
</dbReference>
<dbReference type="RefSeq" id="WP_091633157.1">
    <property type="nucleotide sequence ID" value="NZ_FNYW01000005.1"/>
</dbReference>
<dbReference type="InterPro" id="IPR051083">
    <property type="entry name" value="GrpII_Intron_Splice-Mob/Def"/>
</dbReference>
<dbReference type="PANTHER" id="PTHR34047:SF8">
    <property type="entry name" value="PROTEIN YKFC"/>
    <property type="match status" value="1"/>
</dbReference>
<dbReference type="Pfam" id="PF08388">
    <property type="entry name" value="GIIM"/>
    <property type="match status" value="1"/>
</dbReference>
<organism evidence="3 4">
    <name type="scientific">Alkalibacterium gilvum</name>
    <dbReference type="NCBI Taxonomy" id="1130080"/>
    <lineage>
        <taxon>Bacteria</taxon>
        <taxon>Bacillati</taxon>
        <taxon>Bacillota</taxon>
        <taxon>Bacilli</taxon>
        <taxon>Lactobacillales</taxon>
        <taxon>Carnobacteriaceae</taxon>
        <taxon>Alkalibacterium</taxon>
    </lineage>
</organism>
<keyword evidence="3" id="KW-0695">RNA-directed DNA polymerase</keyword>
<dbReference type="InterPro" id="IPR000477">
    <property type="entry name" value="RT_dom"/>
</dbReference>
<accession>A0A1H6RYW7</accession>
<feature type="domain" description="Reverse transcriptase" evidence="2">
    <location>
        <begin position="87"/>
        <end position="314"/>
    </location>
</feature>
<evidence type="ECO:0000313" key="4">
    <source>
        <dbReference type="Proteomes" id="UP000198564"/>
    </source>
</evidence>
<dbReference type="Gene3D" id="3.30.70.270">
    <property type="match status" value="1"/>
</dbReference>
<keyword evidence="3" id="KW-0548">Nucleotidyltransferase</keyword>
<keyword evidence="4" id="KW-1185">Reference proteome</keyword>
<dbReference type="CDD" id="cd01651">
    <property type="entry name" value="RT_G2_intron"/>
    <property type="match status" value="1"/>
</dbReference>
<dbReference type="Pfam" id="PF00078">
    <property type="entry name" value="RVT_1"/>
    <property type="match status" value="1"/>
</dbReference>
<keyword evidence="3" id="KW-0808">Transferase</keyword>
<proteinExistence type="predicted"/>
<dbReference type="OrthoDB" id="9793236at2"/>
<dbReference type="InterPro" id="IPR043502">
    <property type="entry name" value="DNA/RNA_pol_sf"/>
</dbReference>
<dbReference type="InterPro" id="IPR030931">
    <property type="entry name" value="Group_II_RT_mat"/>
</dbReference>
<sequence length="462" mass="53797">MTNAENNQKVGKLQRDKLEAKEYVDVRSNRLGEYKDKYGESLMRLVVSEKNLFEAAKIVKRNKGAAGVDGMTVNEIESHIMKMSPYLKKKLLDGSYKPQPVRRVEIPKANGGIRKLGIPVVRDRVVQQAIRQVIEPIIDKHFLPHSHGFRKGKSNHTALKECVGYYQQGYKVAVDCDLKQCFDTLNHDKLMCYLEQYIQDKMILKIIRKFLQSGVIDLSGEFVESNTGAPQGGVISPLLSNVYLHELDKEMKQRGHRFVRFADDFVIFVKSKRAGERVLQSITRFIEKDLKLTVNQEKSKVGSPTRLKFLGCLITTVNGVCRYRPSNEAKAKFIRTLKRLTKRKRAGKFDEIVKEINSRTRGWINYFGTGFIKTFVTKVEQWLHHRIRQLILKRWKNPRTKISRLMRLGLDMNSAKRIGYSRKKYWRLSKTPEVHWVLTTKRLYRWNVVSLRDLAESAYLRY</sequence>
<dbReference type="InterPro" id="IPR043128">
    <property type="entry name" value="Rev_trsase/Diguanyl_cyclase"/>
</dbReference>
<dbReference type="PROSITE" id="PS50878">
    <property type="entry name" value="RT_POL"/>
    <property type="match status" value="1"/>
</dbReference>
<name>A0A1H6RYW7_9LACT</name>
<protein>
    <submittedName>
        <fullName evidence="3">Group II intron reverse transcriptase/maturase</fullName>
    </submittedName>
</protein>